<dbReference type="Proteomes" id="UP001227543">
    <property type="component" value="Unassembled WGS sequence"/>
</dbReference>
<protein>
    <submittedName>
        <fullName evidence="2">Uncharacterized protein</fullName>
    </submittedName>
</protein>
<sequence>MRHISPAHTTSLGSRRKSETWASNGQSLWTSAPEMVTSPRPYCRKSDTSQWNALFSKIKRTCSIM</sequence>
<dbReference type="EMBL" id="MLFU01000022">
    <property type="protein sequence ID" value="KAK1498609.1"/>
    <property type="molecule type" value="Genomic_DNA"/>
</dbReference>
<dbReference type="GeneID" id="85407599"/>
<accession>A0ABQ9RA39</accession>
<feature type="region of interest" description="Disordered" evidence="1">
    <location>
        <begin position="1"/>
        <end position="33"/>
    </location>
</feature>
<keyword evidence="3" id="KW-1185">Reference proteome</keyword>
<proteinExistence type="predicted"/>
<feature type="compositionally biased region" description="Polar residues" evidence="1">
    <location>
        <begin position="20"/>
        <end position="30"/>
    </location>
</feature>
<dbReference type="RefSeq" id="XP_060382099.1">
    <property type="nucleotide sequence ID" value="XM_060523361.1"/>
</dbReference>
<evidence type="ECO:0000313" key="3">
    <source>
        <dbReference type="Proteomes" id="UP001227543"/>
    </source>
</evidence>
<gene>
    <name evidence="2" type="ORF">CTAM01_07338</name>
</gene>
<evidence type="ECO:0000313" key="2">
    <source>
        <dbReference type="EMBL" id="KAK1498609.1"/>
    </source>
</evidence>
<evidence type="ECO:0000256" key="1">
    <source>
        <dbReference type="SAM" id="MobiDB-lite"/>
    </source>
</evidence>
<reference evidence="2 3" key="1">
    <citation type="submission" date="2016-10" db="EMBL/GenBank/DDBJ databases">
        <title>The genome sequence of Colletotrichum fioriniae PJ7.</title>
        <authorList>
            <person name="Baroncelli R."/>
        </authorList>
    </citation>
    <scope>NUCLEOTIDE SEQUENCE [LARGE SCALE GENOMIC DNA]</scope>
    <source>
        <strain evidence="2 3">Tom-12</strain>
    </source>
</reference>
<comment type="caution">
    <text evidence="2">The sequence shown here is derived from an EMBL/GenBank/DDBJ whole genome shotgun (WGS) entry which is preliminary data.</text>
</comment>
<name>A0ABQ9RA39_9PEZI</name>
<organism evidence="2 3">
    <name type="scientific">Colletotrichum tamarilloi</name>
    <dbReference type="NCBI Taxonomy" id="1209934"/>
    <lineage>
        <taxon>Eukaryota</taxon>
        <taxon>Fungi</taxon>
        <taxon>Dikarya</taxon>
        <taxon>Ascomycota</taxon>
        <taxon>Pezizomycotina</taxon>
        <taxon>Sordariomycetes</taxon>
        <taxon>Hypocreomycetidae</taxon>
        <taxon>Glomerellales</taxon>
        <taxon>Glomerellaceae</taxon>
        <taxon>Colletotrichum</taxon>
        <taxon>Colletotrichum acutatum species complex</taxon>
    </lineage>
</organism>